<dbReference type="InterPro" id="IPR001509">
    <property type="entry name" value="Epimerase_deHydtase"/>
</dbReference>
<gene>
    <name evidence="2" type="ORF">GCM10017559_69310</name>
</gene>
<comment type="caution">
    <text evidence="2">The sequence shown here is derived from an EMBL/GenBank/DDBJ whole genome shotgun (WGS) entry which is preliminary data.</text>
</comment>
<reference evidence="3" key="1">
    <citation type="journal article" date="2019" name="Int. J. Syst. Evol. Microbiol.">
        <title>The Global Catalogue of Microorganisms (GCM) 10K type strain sequencing project: providing services to taxonomists for standard genome sequencing and annotation.</title>
        <authorList>
            <consortium name="The Broad Institute Genomics Platform"/>
            <consortium name="The Broad Institute Genome Sequencing Center for Infectious Disease"/>
            <person name="Wu L."/>
            <person name="Ma J."/>
        </authorList>
    </citation>
    <scope>NUCLEOTIDE SEQUENCE [LARGE SCALE GENOMIC DNA]</scope>
    <source>
        <strain evidence="3">JCM 3106</strain>
    </source>
</reference>
<dbReference type="InterPro" id="IPR036291">
    <property type="entry name" value="NAD(P)-bd_dom_sf"/>
</dbReference>
<proteinExistence type="predicted"/>
<organism evidence="2 3">
    <name type="scientific">Streptosporangium longisporum</name>
    <dbReference type="NCBI Taxonomy" id="46187"/>
    <lineage>
        <taxon>Bacteria</taxon>
        <taxon>Bacillati</taxon>
        <taxon>Actinomycetota</taxon>
        <taxon>Actinomycetes</taxon>
        <taxon>Streptosporangiales</taxon>
        <taxon>Streptosporangiaceae</taxon>
        <taxon>Streptosporangium</taxon>
    </lineage>
</organism>
<dbReference type="Proteomes" id="UP001499930">
    <property type="component" value="Unassembled WGS sequence"/>
</dbReference>
<evidence type="ECO:0000313" key="2">
    <source>
        <dbReference type="EMBL" id="GAA3032234.1"/>
    </source>
</evidence>
<evidence type="ECO:0000259" key="1">
    <source>
        <dbReference type="Pfam" id="PF01370"/>
    </source>
</evidence>
<accession>A0ABP6L4D3</accession>
<protein>
    <submittedName>
        <fullName evidence="2">NAD-dependent epimerase/dehydratase family protein</fullName>
    </submittedName>
</protein>
<dbReference type="EMBL" id="BAAAWD010000019">
    <property type="protein sequence ID" value="GAA3032234.1"/>
    <property type="molecule type" value="Genomic_DNA"/>
</dbReference>
<feature type="domain" description="NAD-dependent epimerase/dehydratase" evidence="1">
    <location>
        <begin position="6"/>
        <end position="205"/>
    </location>
</feature>
<dbReference type="Pfam" id="PF01370">
    <property type="entry name" value="Epimerase"/>
    <property type="match status" value="1"/>
</dbReference>
<keyword evidence="3" id="KW-1185">Reference proteome</keyword>
<sequence>MTFTVVLGAGSTGMATTRLLADSGERVRQLTRSGGGVEHPLVERVAADASDADSLTSLTEGAAALINCAAPPYDRWPEEFPALAAAQLTAAERTGVGYVMLGNVYGYGPVHGPFTEELPMSPTTVKGAVRARIWENALASRARVTEVRAADLLGADAYSLFNLTATRPLLAGDPAFLPYDLDVPQSWSYTGDVARTLVAAARAERSWERAWHVPSTVISARELATRLTFLTGAPGPKLESLPLEEIHRLAGTDPIMAEVPEMQYLYRRPFVLDSTLTQRTFGFGAAPLDDALVEMAGR</sequence>
<dbReference type="SUPFAM" id="SSF51735">
    <property type="entry name" value="NAD(P)-binding Rossmann-fold domains"/>
    <property type="match status" value="1"/>
</dbReference>
<name>A0ABP6L4D3_9ACTN</name>
<dbReference type="Gene3D" id="3.40.50.720">
    <property type="entry name" value="NAD(P)-binding Rossmann-like Domain"/>
    <property type="match status" value="1"/>
</dbReference>
<dbReference type="RefSeq" id="WP_344903963.1">
    <property type="nucleotide sequence ID" value="NZ_BAAAWD010000019.1"/>
</dbReference>
<evidence type="ECO:0000313" key="3">
    <source>
        <dbReference type="Proteomes" id="UP001499930"/>
    </source>
</evidence>